<name>A0A381Y808_9ZZZZ</name>
<proteinExistence type="predicted"/>
<sequence>MGDALQVDNKKQLLKQYYAGQRMDSPNGGYFMLLGIRPGEAGHAVGIFECSASSLRYELVIPKATRTERKKVRDVIGGGDDPDCPRHGRSMRLVRVGRNLVCMDCGVAYARA</sequence>
<accession>A0A381Y808</accession>
<reference evidence="1" key="1">
    <citation type="submission" date="2018-05" db="EMBL/GenBank/DDBJ databases">
        <authorList>
            <person name="Lanie J.A."/>
            <person name="Ng W.-L."/>
            <person name="Kazmierczak K.M."/>
            <person name="Andrzejewski T.M."/>
            <person name="Davidsen T.M."/>
            <person name="Wayne K.J."/>
            <person name="Tettelin H."/>
            <person name="Glass J.I."/>
            <person name="Rusch D."/>
            <person name="Podicherti R."/>
            <person name="Tsui H.-C.T."/>
            <person name="Winkler M.E."/>
        </authorList>
    </citation>
    <scope>NUCLEOTIDE SEQUENCE</scope>
</reference>
<dbReference type="EMBL" id="UINC01017596">
    <property type="protein sequence ID" value="SVA73125.1"/>
    <property type="molecule type" value="Genomic_DNA"/>
</dbReference>
<protein>
    <submittedName>
        <fullName evidence="1">Uncharacterized protein</fullName>
    </submittedName>
</protein>
<organism evidence="1">
    <name type="scientific">marine metagenome</name>
    <dbReference type="NCBI Taxonomy" id="408172"/>
    <lineage>
        <taxon>unclassified sequences</taxon>
        <taxon>metagenomes</taxon>
        <taxon>ecological metagenomes</taxon>
    </lineage>
</organism>
<gene>
    <name evidence="1" type="ORF">METZ01_LOCUS125979</name>
</gene>
<evidence type="ECO:0000313" key="1">
    <source>
        <dbReference type="EMBL" id="SVA73125.1"/>
    </source>
</evidence>
<dbReference type="AlphaFoldDB" id="A0A381Y808"/>